<gene>
    <name evidence="2" type="ORF">KFK09_026450</name>
</gene>
<feature type="signal peptide" evidence="1">
    <location>
        <begin position="1"/>
        <end position="27"/>
    </location>
</feature>
<keyword evidence="1" id="KW-0732">Signal</keyword>
<proteinExistence type="predicted"/>
<organism evidence="2 3">
    <name type="scientific">Dendrobium nobile</name>
    <name type="common">Orchid</name>
    <dbReference type="NCBI Taxonomy" id="94219"/>
    <lineage>
        <taxon>Eukaryota</taxon>
        <taxon>Viridiplantae</taxon>
        <taxon>Streptophyta</taxon>
        <taxon>Embryophyta</taxon>
        <taxon>Tracheophyta</taxon>
        <taxon>Spermatophyta</taxon>
        <taxon>Magnoliopsida</taxon>
        <taxon>Liliopsida</taxon>
        <taxon>Asparagales</taxon>
        <taxon>Orchidaceae</taxon>
        <taxon>Epidendroideae</taxon>
        <taxon>Malaxideae</taxon>
        <taxon>Dendrobiinae</taxon>
        <taxon>Dendrobium</taxon>
    </lineage>
</organism>
<dbReference type="PANTHER" id="PTHR33321">
    <property type="match status" value="1"/>
</dbReference>
<dbReference type="AlphaFoldDB" id="A0A8T3A867"/>
<evidence type="ECO:0000256" key="1">
    <source>
        <dbReference type="SAM" id="SignalP"/>
    </source>
</evidence>
<evidence type="ECO:0000313" key="3">
    <source>
        <dbReference type="Proteomes" id="UP000829196"/>
    </source>
</evidence>
<reference evidence="2" key="1">
    <citation type="journal article" date="2022" name="Front. Genet.">
        <title>Chromosome-Scale Assembly of the Dendrobium nobile Genome Provides Insights Into the Molecular Mechanism of the Biosynthesis of the Medicinal Active Ingredient of Dendrobium.</title>
        <authorList>
            <person name="Xu Q."/>
            <person name="Niu S.-C."/>
            <person name="Li K.-L."/>
            <person name="Zheng P.-J."/>
            <person name="Zhang X.-J."/>
            <person name="Jia Y."/>
            <person name="Liu Y."/>
            <person name="Niu Y.-X."/>
            <person name="Yu L.-H."/>
            <person name="Chen D.-F."/>
            <person name="Zhang G.-Q."/>
        </authorList>
    </citation>
    <scope>NUCLEOTIDE SEQUENCE</scope>
    <source>
        <tissue evidence="2">Leaf</tissue>
    </source>
</reference>
<sequence length="232" mass="25142">MGENTFPSPLCLALLLTIAAATRVALAVDYEVTNNAIGTPGGNSFDSEISVDYTKQVLADATSFIWTTFNQGNEGDHKNIQIINGLIESLDGVAYTAGNAIHVSAQYIANFQGDVKTEITGVLYHESTHVWQWDGKGQASSGLIEGVADYVRLKAGYEPLDGHWVKPGQGDRWDQGYDVTARFLDYCGGLDSGFVAKLNAKMKDGYSNDFFVELLGKTVDQLFSDYKAAYAG</sequence>
<feature type="chain" id="PRO_5035780025" evidence="1">
    <location>
        <begin position="28"/>
        <end position="232"/>
    </location>
</feature>
<dbReference type="InterPro" id="IPR007541">
    <property type="entry name" value="Uncharacterised_BSP"/>
</dbReference>
<dbReference type="EMBL" id="JAGYWB010000018">
    <property type="protein sequence ID" value="KAI0492184.1"/>
    <property type="molecule type" value="Genomic_DNA"/>
</dbReference>
<evidence type="ECO:0000313" key="2">
    <source>
        <dbReference type="EMBL" id="KAI0492184.1"/>
    </source>
</evidence>
<comment type="caution">
    <text evidence="2">The sequence shown here is derived from an EMBL/GenBank/DDBJ whole genome shotgun (WGS) entry which is preliminary data.</text>
</comment>
<dbReference type="Pfam" id="PF04450">
    <property type="entry name" value="BSP"/>
    <property type="match status" value="1"/>
</dbReference>
<name>A0A8T3A867_DENNO</name>
<protein>
    <submittedName>
        <fullName evidence="2">Uncharacterized protein</fullName>
    </submittedName>
</protein>
<accession>A0A8T3A867</accession>
<dbReference type="PANTHER" id="PTHR33321:SF12">
    <property type="entry name" value="PLANT BASIC SECRETORY PROTEIN (BSP) FAMILY PROTEIN"/>
    <property type="match status" value="1"/>
</dbReference>
<dbReference type="OrthoDB" id="891726at2759"/>
<keyword evidence="3" id="KW-1185">Reference proteome</keyword>
<dbReference type="Proteomes" id="UP000829196">
    <property type="component" value="Unassembled WGS sequence"/>
</dbReference>